<dbReference type="OrthoDB" id="9797882at2"/>
<organism evidence="4 5">
    <name type="scientific">Pleomorphomonas diazotrophica</name>
    <dbReference type="NCBI Taxonomy" id="1166257"/>
    <lineage>
        <taxon>Bacteria</taxon>
        <taxon>Pseudomonadati</taxon>
        <taxon>Pseudomonadota</taxon>
        <taxon>Alphaproteobacteria</taxon>
        <taxon>Hyphomicrobiales</taxon>
        <taxon>Pleomorphomonadaceae</taxon>
        <taxon>Pleomorphomonas</taxon>
    </lineage>
</organism>
<accession>A0A1I4W5W5</accession>
<feature type="domain" description="Inosine/uridine-preferring nucleoside hydrolase" evidence="3">
    <location>
        <begin position="11"/>
        <end position="307"/>
    </location>
</feature>
<dbReference type="GO" id="GO:0005829">
    <property type="term" value="C:cytosol"/>
    <property type="evidence" value="ECO:0007669"/>
    <property type="project" value="TreeGrafter"/>
</dbReference>
<dbReference type="GO" id="GO:0006152">
    <property type="term" value="P:purine nucleoside catabolic process"/>
    <property type="evidence" value="ECO:0007669"/>
    <property type="project" value="TreeGrafter"/>
</dbReference>
<keyword evidence="2" id="KW-0326">Glycosidase</keyword>
<dbReference type="Proteomes" id="UP000233491">
    <property type="component" value="Unassembled WGS sequence"/>
</dbReference>
<name>A0A1I4W5W5_9HYPH</name>
<dbReference type="PANTHER" id="PTHR12304:SF4">
    <property type="entry name" value="URIDINE NUCLEOSIDASE"/>
    <property type="match status" value="1"/>
</dbReference>
<keyword evidence="5" id="KW-1185">Reference proteome</keyword>
<dbReference type="InterPro" id="IPR023186">
    <property type="entry name" value="IUNH"/>
</dbReference>
<dbReference type="AlphaFoldDB" id="A0A1I4W5W5"/>
<dbReference type="GO" id="GO:0008477">
    <property type="term" value="F:purine nucleosidase activity"/>
    <property type="evidence" value="ECO:0007669"/>
    <property type="project" value="TreeGrafter"/>
</dbReference>
<reference evidence="4 5" key="1">
    <citation type="submission" date="2017-12" db="EMBL/GenBank/DDBJ databases">
        <title>Anaerobic carbon monoxide metabolism by Pleomorphomonas carboxyditropha sp. nov., a new mesophilic hydrogenogenic carboxidotroph.</title>
        <authorList>
            <person name="Esquivel-Elizondo S."/>
            <person name="Krajmalnik-Brown R."/>
        </authorList>
    </citation>
    <scope>NUCLEOTIDE SEQUENCE [LARGE SCALE GENOMIC DNA]</scope>
    <source>
        <strain evidence="4 5">R5-392</strain>
    </source>
</reference>
<dbReference type="PANTHER" id="PTHR12304">
    <property type="entry name" value="INOSINE-URIDINE PREFERRING NUCLEOSIDE HYDROLASE"/>
    <property type="match status" value="1"/>
</dbReference>
<dbReference type="SUPFAM" id="SSF53590">
    <property type="entry name" value="Nucleoside hydrolase"/>
    <property type="match status" value="1"/>
</dbReference>
<evidence type="ECO:0000313" key="5">
    <source>
        <dbReference type="Proteomes" id="UP000233491"/>
    </source>
</evidence>
<dbReference type="RefSeq" id="WP_101290613.1">
    <property type="nucleotide sequence ID" value="NZ_FOUQ01000015.1"/>
</dbReference>
<dbReference type="Gene3D" id="3.90.245.10">
    <property type="entry name" value="Ribonucleoside hydrolase-like"/>
    <property type="match status" value="1"/>
</dbReference>
<comment type="caution">
    <text evidence="4">The sequence shown here is derived from an EMBL/GenBank/DDBJ whole genome shotgun (WGS) entry which is preliminary data.</text>
</comment>
<proteinExistence type="predicted"/>
<evidence type="ECO:0000313" key="4">
    <source>
        <dbReference type="EMBL" id="PKR87874.1"/>
    </source>
</evidence>
<dbReference type="Pfam" id="PF01156">
    <property type="entry name" value="IU_nuc_hydro"/>
    <property type="match status" value="1"/>
</dbReference>
<sequence>MNTSPLPPRRLIIDCDPGHDDFAAIALAVTSGVFEIEAITAVCGNAPLHRTSFNALAIADALGTSIPVYAGAVAPLLHRYEFPAAFHGVTGLDSTGATLPPPRRALMPGHAALEILARVNAAPGEITLVVLGPMTNVALALALDPEMAGKVKELVFMGGGLIGGNVTPRAEFNLWADPEAAAIMLRSGIKATMFGLDVTNRAWLDKDDLARIRAAVPGANPVADIIQFYTDRSGDVAAGRVPGPALHDTCPLAWLIDPALFTIESLNVTVATQPGPHYGATDADRRPWAPEGGPRIGVALDLDRPAVARHVTDALVEAARRIATRT</sequence>
<dbReference type="EMBL" id="PJNW01000015">
    <property type="protein sequence ID" value="PKR87874.1"/>
    <property type="molecule type" value="Genomic_DNA"/>
</dbReference>
<evidence type="ECO:0000259" key="3">
    <source>
        <dbReference type="Pfam" id="PF01156"/>
    </source>
</evidence>
<keyword evidence="1" id="KW-0378">Hydrolase</keyword>
<gene>
    <name evidence="4" type="ORF">CXZ10_17255</name>
</gene>
<evidence type="ECO:0000256" key="2">
    <source>
        <dbReference type="ARBA" id="ARBA00023295"/>
    </source>
</evidence>
<dbReference type="InterPro" id="IPR036452">
    <property type="entry name" value="Ribo_hydro-like"/>
</dbReference>
<dbReference type="InterPro" id="IPR001910">
    <property type="entry name" value="Inosine/uridine_hydrolase_dom"/>
</dbReference>
<protein>
    <recommendedName>
        <fullName evidence="3">Inosine/uridine-preferring nucleoside hydrolase domain-containing protein</fullName>
    </recommendedName>
</protein>
<evidence type="ECO:0000256" key="1">
    <source>
        <dbReference type="ARBA" id="ARBA00022801"/>
    </source>
</evidence>